<proteinExistence type="predicted"/>
<accession>A0A4Y2WCD5</accession>
<evidence type="ECO:0000256" key="1">
    <source>
        <dbReference type="SAM" id="MobiDB-lite"/>
    </source>
</evidence>
<reference evidence="2 3" key="1">
    <citation type="journal article" date="2019" name="Sci. Rep.">
        <title>Orb-weaving spider Araneus ventricosus genome elucidates the spidroin gene catalogue.</title>
        <authorList>
            <person name="Kono N."/>
            <person name="Nakamura H."/>
            <person name="Ohtoshi R."/>
            <person name="Moran D.A.P."/>
            <person name="Shinohara A."/>
            <person name="Yoshida Y."/>
            <person name="Fujiwara M."/>
            <person name="Mori M."/>
            <person name="Tomita M."/>
            <person name="Arakawa K."/>
        </authorList>
    </citation>
    <scope>NUCLEOTIDE SEQUENCE [LARGE SCALE GENOMIC DNA]</scope>
</reference>
<evidence type="ECO:0000313" key="3">
    <source>
        <dbReference type="Proteomes" id="UP000499080"/>
    </source>
</evidence>
<keyword evidence="3" id="KW-1185">Reference proteome</keyword>
<sequence>MAITRKAPRLIRIIRKDRACLNCYANPQQIRIIRKDRALFRLYANSQLLSECFLRAGGSTDQEHHSSDRGVLRRDLEDGSDQRRAPSSCNPPSTPTTTTANPSTTDTTSWSRGSSRDW</sequence>
<feature type="compositionally biased region" description="Basic and acidic residues" evidence="1">
    <location>
        <begin position="61"/>
        <end position="84"/>
    </location>
</feature>
<dbReference type="EMBL" id="BGPR01059068">
    <property type="protein sequence ID" value="GBO35135.1"/>
    <property type="molecule type" value="Genomic_DNA"/>
</dbReference>
<feature type="region of interest" description="Disordered" evidence="1">
    <location>
        <begin position="58"/>
        <end position="118"/>
    </location>
</feature>
<dbReference type="AlphaFoldDB" id="A0A4Y2WCD5"/>
<gene>
    <name evidence="2" type="ORF">AVEN_59842_1</name>
</gene>
<evidence type="ECO:0000313" key="2">
    <source>
        <dbReference type="EMBL" id="GBO35135.1"/>
    </source>
</evidence>
<organism evidence="2 3">
    <name type="scientific">Araneus ventricosus</name>
    <name type="common">Orbweaver spider</name>
    <name type="synonym">Epeira ventricosa</name>
    <dbReference type="NCBI Taxonomy" id="182803"/>
    <lineage>
        <taxon>Eukaryota</taxon>
        <taxon>Metazoa</taxon>
        <taxon>Ecdysozoa</taxon>
        <taxon>Arthropoda</taxon>
        <taxon>Chelicerata</taxon>
        <taxon>Arachnida</taxon>
        <taxon>Araneae</taxon>
        <taxon>Araneomorphae</taxon>
        <taxon>Entelegynae</taxon>
        <taxon>Araneoidea</taxon>
        <taxon>Araneidae</taxon>
        <taxon>Araneus</taxon>
    </lineage>
</organism>
<feature type="compositionally biased region" description="Low complexity" evidence="1">
    <location>
        <begin position="85"/>
        <end position="109"/>
    </location>
</feature>
<comment type="caution">
    <text evidence="2">The sequence shown here is derived from an EMBL/GenBank/DDBJ whole genome shotgun (WGS) entry which is preliminary data.</text>
</comment>
<name>A0A4Y2WCD5_ARAVE</name>
<dbReference type="Proteomes" id="UP000499080">
    <property type="component" value="Unassembled WGS sequence"/>
</dbReference>
<protein>
    <submittedName>
        <fullName evidence="2">Uncharacterized protein</fullName>
    </submittedName>
</protein>